<name>A0A1M5HSX7_9ACTN</name>
<evidence type="ECO:0000256" key="4">
    <source>
        <dbReference type="PROSITE-ProRule" id="PRU00335"/>
    </source>
</evidence>
<organism evidence="6 7">
    <name type="scientific">Jatrophihabitans endophyticus</name>
    <dbReference type="NCBI Taxonomy" id="1206085"/>
    <lineage>
        <taxon>Bacteria</taxon>
        <taxon>Bacillati</taxon>
        <taxon>Actinomycetota</taxon>
        <taxon>Actinomycetes</taxon>
        <taxon>Jatrophihabitantales</taxon>
        <taxon>Jatrophihabitantaceae</taxon>
        <taxon>Jatrophihabitans</taxon>
    </lineage>
</organism>
<evidence type="ECO:0000313" key="6">
    <source>
        <dbReference type="EMBL" id="SHG19023.1"/>
    </source>
</evidence>
<dbReference type="InterPro" id="IPR001647">
    <property type="entry name" value="HTH_TetR"/>
</dbReference>
<evidence type="ECO:0000313" key="7">
    <source>
        <dbReference type="Proteomes" id="UP000186132"/>
    </source>
</evidence>
<dbReference type="GO" id="GO:0000976">
    <property type="term" value="F:transcription cis-regulatory region binding"/>
    <property type="evidence" value="ECO:0007669"/>
    <property type="project" value="TreeGrafter"/>
</dbReference>
<reference evidence="6 7" key="1">
    <citation type="submission" date="2016-11" db="EMBL/GenBank/DDBJ databases">
        <authorList>
            <person name="Jaros S."/>
            <person name="Januszkiewicz K."/>
            <person name="Wedrychowicz H."/>
        </authorList>
    </citation>
    <scope>NUCLEOTIDE SEQUENCE [LARGE SCALE GENOMIC DNA]</scope>
    <source>
        <strain evidence="6 7">DSM 45627</strain>
    </source>
</reference>
<dbReference type="GO" id="GO:0003700">
    <property type="term" value="F:DNA-binding transcription factor activity"/>
    <property type="evidence" value="ECO:0007669"/>
    <property type="project" value="TreeGrafter"/>
</dbReference>
<evidence type="ECO:0000256" key="2">
    <source>
        <dbReference type="ARBA" id="ARBA00023125"/>
    </source>
</evidence>
<dbReference type="Pfam" id="PF21943">
    <property type="entry name" value="TetR_C_46"/>
    <property type="match status" value="1"/>
</dbReference>
<dbReference type="Pfam" id="PF00440">
    <property type="entry name" value="TetR_N"/>
    <property type="match status" value="1"/>
</dbReference>
<dbReference type="Proteomes" id="UP000186132">
    <property type="component" value="Unassembled WGS sequence"/>
</dbReference>
<dbReference type="InterPro" id="IPR054129">
    <property type="entry name" value="DesT_TetR_C"/>
</dbReference>
<evidence type="ECO:0000259" key="5">
    <source>
        <dbReference type="PROSITE" id="PS50977"/>
    </source>
</evidence>
<keyword evidence="2 4" id="KW-0238">DNA-binding</keyword>
<dbReference type="AlphaFoldDB" id="A0A1M5HSX7"/>
<gene>
    <name evidence="6" type="ORF">SAMN05443575_1624</name>
</gene>
<dbReference type="InterPro" id="IPR036271">
    <property type="entry name" value="Tet_transcr_reg_TetR-rel_C_sf"/>
</dbReference>
<dbReference type="Gene3D" id="1.10.357.10">
    <property type="entry name" value="Tetracycline Repressor, domain 2"/>
    <property type="match status" value="1"/>
</dbReference>
<keyword evidence="1" id="KW-0805">Transcription regulation</keyword>
<evidence type="ECO:0000256" key="1">
    <source>
        <dbReference type="ARBA" id="ARBA00023015"/>
    </source>
</evidence>
<dbReference type="PANTHER" id="PTHR30055">
    <property type="entry name" value="HTH-TYPE TRANSCRIPTIONAL REGULATOR RUTR"/>
    <property type="match status" value="1"/>
</dbReference>
<dbReference type="PROSITE" id="PS50977">
    <property type="entry name" value="HTH_TETR_2"/>
    <property type="match status" value="1"/>
</dbReference>
<keyword evidence="7" id="KW-1185">Reference proteome</keyword>
<keyword evidence="3" id="KW-0804">Transcription</keyword>
<dbReference type="InterPro" id="IPR050109">
    <property type="entry name" value="HTH-type_TetR-like_transc_reg"/>
</dbReference>
<sequence>MTAAKRVRLSPEARRAQLIELGVELLGSRRLDELSVELIAGRAGISRGLLFHYFAGVQDFHLAVARAAAAEMLRRTEADPSLDPVAALRAAITAFVGYVEENPDSYRSLVRGAVGDVDMRAIVDGTRSAFAQRIVDAVGELGLRLSAAAVLAAQGWVTYAEECVLRWLDDRAIGRPALLEMLTRSLPAVMMAASDDDAAGLAPIFAAAIGGDD</sequence>
<dbReference type="EMBL" id="FQVU01000002">
    <property type="protein sequence ID" value="SHG19023.1"/>
    <property type="molecule type" value="Genomic_DNA"/>
</dbReference>
<dbReference type="SUPFAM" id="SSF46689">
    <property type="entry name" value="Homeodomain-like"/>
    <property type="match status" value="1"/>
</dbReference>
<dbReference type="PANTHER" id="PTHR30055:SF174">
    <property type="entry name" value="TRANSCRIPTIONAL REGULATORY PROTEIN (PROBABLY TETR-FAMILY)-RELATED"/>
    <property type="match status" value="1"/>
</dbReference>
<protein>
    <submittedName>
        <fullName evidence="6">Transcriptional regulator, TetR family</fullName>
    </submittedName>
</protein>
<dbReference type="RefSeq" id="WP_200800100.1">
    <property type="nucleotide sequence ID" value="NZ_FQVU01000002.1"/>
</dbReference>
<accession>A0A1M5HSX7</accession>
<dbReference type="SUPFAM" id="SSF48498">
    <property type="entry name" value="Tetracyclin repressor-like, C-terminal domain"/>
    <property type="match status" value="1"/>
</dbReference>
<dbReference type="STRING" id="1206085.SAMN05443575_1624"/>
<dbReference type="InterPro" id="IPR009057">
    <property type="entry name" value="Homeodomain-like_sf"/>
</dbReference>
<feature type="domain" description="HTH tetR-type" evidence="5">
    <location>
        <begin position="12"/>
        <end position="72"/>
    </location>
</feature>
<evidence type="ECO:0000256" key="3">
    <source>
        <dbReference type="ARBA" id="ARBA00023163"/>
    </source>
</evidence>
<feature type="DNA-binding region" description="H-T-H motif" evidence="4">
    <location>
        <begin position="35"/>
        <end position="54"/>
    </location>
</feature>
<proteinExistence type="predicted"/>